<evidence type="ECO:0000256" key="5">
    <source>
        <dbReference type="ARBA" id="ARBA00017958"/>
    </source>
</evidence>
<evidence type="ECO:0000313" key="13">
    <source>
        <dbReference type="Proteomes" id="UP000559256"/>
    </source>
</evidence>
<evidence type="ECO:0000256" key="2">
    <source>
        <dbReference type="ARBA" id="ARBA00004496"/>
    </source>
</evidence>
<protein>
    <recommendedName>
        <fullName evidence="5">Acetyl-CoA hydrolase</fullName>
        <ecNumber evidence="4">3.1.2.1</ecNumber>
    </recommendedName>
    <alternativeName>
        <fullName evidence="8">Acetyl-CoA deacylase</fullName>
    </alternativeName>
</protein>
<feature type="domain" description="Acetyl-CoA hydrolase/transferase C-terminal" evidence="11">
    <location>
        <begin position="357"/>
        <end position="507"/>
    </location>
</feature>
<feature type="domain" description="Acetyl-CoA hydrolase/transferase N-terminal" evidence="10">
    <location>
        <begin position="30"/>
        <end position="256"/>
    </location>
</feature>
<keyword evidence="7" id="KW-0378">Hydrolase</keyword>
<dbReference type="Proteomes" id="UP000559256">
    <property type="component" value="Unassembled WGS sequence"/>
</dbReference>
<dbReference type="PANTHER" id="PTHR43609:SF1">
    <property type="entry name" value="ACETYL-COA HYDROLASE"/>
    <property type="match status" value="1"/>
</dbReference>
<dbReference type="InterPro" id="IPR046433">
    <property type="entry name" value="ActCoA_hydro"/>
</dbReference>
<dbReference type="AlphaFoldDB" id="A0A8H5LL29"/>
<comment type="caution">
    <text evidence="12">The sequence shown here is derived from an EMBL/GenBank/DDBJ whole genome shotgun (WGS) entry which is preliminary data.</text>
</comment>
<dbReference type="OrthoDB" id="10250396at2759"/>
<accession>A0A8H5LL29</accession>
<dbReference type="Gene3D" id="3.40.1080.10">
    <property type="entry name" value="Glutaconate Coenzyme A-transferase"/>
    <property type="match status" value="1"/>
</dbReference>
<evidence type="ECO:0000256" key="1">
    <source>
        <dbReference type="ARBA" id="ARBA00001831"/>
    </source>
</evidence>
<dbReference type="InterPro" id="IPR037171">
    <property type="entry name" value="NagB/RpiA_transferase-like"/>
</dbReference>
<comment type="similarity">
    <text evidence="3">Belongs to the acetyl-CoA hydrolase/transferase family.</text>
</comment>
<dbReference type="InterPro" id="IPR038460">
    <property type="entry name" value="AcetylCoA_hyd_C_sf"/>
</dbReference>
<dbReference type="GO" id="GO:0003986">
    <property type="term" value="F:acetyl-CoA hydrolase activity"/>
    <property type="evidence" value="ECO:0007669"/>
    <property type="project" value="UniProtKB-EC"/>
</dbReference>
<keyword evidence="13" id="KW-1185">Reference proteome</keyword>
<evidence type="ECO:0000259" key="10">
    <source>
        <dbReference type="Pfam" id="PF02550"/>
    </source>
</evidence>
<comment type="catalytic activity">
    <reaction evidence="1">
        <text>acetyl-CoA + H2O = acetate + CoA + H(+)</text>
        <dbReference type="Rhea" id="RHEA:20289"/>
        <dbReference type="ChEBI" id="CHEBI:15377"/>
        <dbReference type="ChEBI" id="CHEBI:15378"/>
        <dbReference type="ChEBI" id="CHEBI:30089"/>
        <dbReference type="ChEBI" id="CHEBI:57287"/>
        <dbReference type="ChEBI" id="CHEBI:57288"/>
        <dbReference type="EC" id="3.1.2.1"/>
    </reaction>
</comment>
<dbReference type="InterPro" id="IPR003702">
    <property type="entry name" value="ActCoA_hydro_N"/>
</dbReference>
<evidence type="ECO:0000256" key="4">
    <source>
        <dbReference type="ARBA" id="ARBA00011920"/>
    </source>
</evidence>
<feature type="region of interest" description="Disordered" evidence="9">
    <location>
        <begin position="1"/>
        <end position="22"/>
    </location>
</feature>
<organism evidence="12 13">
    <name type="scientific">Tetrapyrgos nigripes</name>
    <dbReference type="NCBI Taxonomy" id="182062"/>
    <lineage>
        <taxon>Eukaryota</taxon>
        <taxon>Fungi</taxon>
        <taxon>Dikarya</taxon>
        <taxon>Basidiomycota</taxon>
        <taxon>Agaricomycotina</taxon>
        <taxon>Agaricomycetes</taxon>
        <taxon>Agaricomycetidae</taxon>
        <taxon>Agaricales</taxon>
        <taxon>Marasmiineae</taxon>
        <taxon>Marasmiaceae</taxon>
        <taxon>Tetrapyrgos</taxon>
    </lineage>
</organism>
<dbReference type="GO" id="GO:0006083">
    <property type="term" value="P:acetate metabolic process"/>
    <property type="evidence" value="ECO:0007669"/>
    <property type="project" value="InterPro"/>
</dbReference>
<dbReference type="GO" id="GO:0008775">
    <property type="term" value="F:acetate CoA-transferase activity"/>
    <property type="evidence" value="ECO:0007669"/>
    <property type="project" value="InterPro"/>
</dbReference>
<evidence type="ECO:0000256" key="7">
    <source>
        <dbReference type="ARBA" id="ARBA00022801"/>
    </source>
</evidence>
<sequence length="550" mass="60918">MRATPFLRNIPRSATSSPSATFRERVRRPGYLSKFAQPTDLAPLFKNGDYIGWSGFTGVGYPKMCPTAIADHVESNNLQANPETKKKFNLFVGASVGPEVEDRWAALDMIARRYPHQVGKEVSKGINAGRIEFADKHLSMFPQDLTYGFYSRNKPKAEHSKPHKPLDWAIVEATAVTEEGWIVPGASVGATPEILQSADKIIIEVNTAIPSLEGLHDINQSFLPPHRQPYLITHPSDRIGTTAIPIDPDRVVAVLESRAPDNTGPNAPETPESRAIASHLIQFLLDEVAVGRLPSNLLPLQSGIGNVANSIIGGLAEGPFEKVQVWTEVLQDTFIRFLDTGKLEFATATSIKFSPEGFDHFYNHWAEYKDRLLLRSQQVANAPELIRRLGIIAMNTPLEVDIYGHANSTCALGSRMLNGLGGSADFLRNAKLSIMHTPSTRPTKTDPHGITCIVPFASHIDQTEHDLDIVVTEQGLADLRGLSPRERAPVIIEKCAHPEYKGLLMEYYDRSLHECLKRGAGHEPHMLRNAFKLYTNMLEHGTMKIKAWDP</sequence>
<dbReference type="EC" id="3.1.2.1" evidence="4"/>
<dbReference type="FunFam" id="3.30.750.70:FF:000002">
    <property type="entry name" value="Acetyl-CoA hydrolase Ach1"/>
    <property type="match status" value="1"/>
</dbReference>
<dbReference type="Pfam" id="PF02550">
    <property type="entry name" value="AcetylCoA_hydro"/>
    <property type="match status" value="1"/>
</dbReference>
<keyword evidence="6" id="KW-0963">Cytoplasm</keyword>
<evidence type="ECO:0000256" key="3">
    <source>
        <dbReference type="ARBA" id="ARBA00009632"/>
    </source>
</evidence>
<comment type="subcellular location">
    <subcellularLocation>
        <location evidence="2">Cytoplasm</location>
    </subcellularLocation>
</comment>
<evidence type="ECO:0000313" key="12">
    <source>
        <dbReference type="EMBL" id="KAF5361162.1"/>
    </source>
</evidence>
<dbReference type="Gene3D" id="3.40.1080.20">
    <property type="entry name" value="Acetyl-CoA hydrolase/transferase C-terminal domain"/>
    <property type="match status" value="1"/>
</dbReference>
<evidence type="ECO:0000256" key="9">
    <source>
        <dbReference type="SAM" id="MobiDB-lite"/>
    </source>
</evidence>
<dbReference type="InterPro" id="IPR026888">
    <property type="entry name" value="AcetylCoA_hyd_C"/>
</dbReference>
<dbReference type="GO" id="GO:0005739">
    <property type="term" value="C:mitochondrion"/>
    <property type="evidence" value="ECO:0007669"/>
    <property type="project" value="TreeGrafter"/>
</dbReference>
<dbReference type="FunFam" id="3.40.1080.20:FF:000001">
    <property type="entry name" value="Acetyl-CoA hydrolase Ach1"/>
    <property type="match status" value="1"/>
</dbReference>
<dbReference type="PANTHER" id="PTHR43609">
    <property type="entry name" value="ACETYL-COA HYDROLASE"/>
    <property type="match status" value="1"/>
</dbReference>
<evidence type="ECO:0000256" key="8">
    <source>
        <dbReference type="ARBA" id="ARBA00029672"/>
    </source>
</evidence>
<proteinExistence type="inferred from homology"/>
<dbReference type="FunFam" id="3.40.1080.10:FF:000003">
    <property type="entry name" value="Acetyl-coA hydrolase Ach1"/>
    <property type="match status" value="1"/>
</dbReference>
<evidence type="ECO:0000259" key="11">
    <source>
        <dbReference type="Pfam" id="PF13336"/>
    </source>
</evidence>
<dbReference type="EMBL" id="JAACJM010000042">
    <property type="protein sequence ID" value="KAF5361162.1"/>
    <property type="molecule type" value="Genomic_DNA"/>
</dbReference>
<gene>
    <name evidence="12" type="ORF">D9758_009058</name>
</gene>
<dbReference type="SUPFAM" id="SSF100950">
    <property type="entry name" value="NagB/RpiA/CoA transferase-like"/>
    <property type="match status" value="2"/>
</dbReference>
<name>A0A8H5LL29_9AGAR</name>
<evidence type="ECO:0000256" key="6">
    <source>
        <dbReference type="ARBA" id="ARBA00022490"/>
    </source>
</evidence>
<reference evidence="12 13" key="1">
    <citation type="journal article" date="2020" name="ISME J.">
        <title>Uncovering the hidden diversity of litter-decomposition mechanisms in mushroom-forming fungi.</title>
        <authorList>
            <person name="Floudas D."/>
            <person name="Bentzer J."/>
            <person name="Ahren D."/>
            <person name="Johansson T."/>
            <person name="Persson P."/>
            <person name="Tunlid A."/>
        </authorList>
    </citation>
    <scope>NUCLEOTIDE SEQUENCE [LARGE SCALE GENOMIC DNA]</scope>
    <source>
        <strain evidence="12 13">CBS 291.85</strain>
    </source>
</reference>
<dbReference type="Pfam" id="PF13336">
    <property type="entry name" value="AcetylCoA_hyd_C"/>
    <property type="match status" value="1"/>
</dbReference>